<dbReference type="KEGG" id="bne:DA69_01385"/>
<dbReference type="EMBL" id="CP015614">
    <property type="protein sequence ID" value="ANF53536.1"/>
    <property type="molecule type" value="Genomic_DNA"/>
</dbReference>
<dbReference type="AlphaFoldDB" id="A0A172Y309"/>
<proteinExistence type="predicted"/>
<keyword evidence="2" id="KW-1185">Reference proteome</keyword>
<name>A0A172Y309_9CAUL</name>
<protein>
    <submittedName>
        <fullName evidence="1">Uncharacterized protein</fullName>
    </submittedName>
</protein>
<sequence length="85" mass="9114">MAPVIGARIPPMFEVGKSYSFAMETEHGFGTSSYKVVAWDAPLLKLASVNEEDVVVNVGSSRFHSATPVDFDASAPLDLDALISR</sequence>
<dbReference type="Proteomes" id="UP000077603">
    <property type="component" value="Chromosome"/>
</dbReference>
<dbReference type="OrthoDB" id="9998050at2"/>
<accession>A0A172Y309</accession>
<dbReference type="RefSeq" id="WP_025977809.1">
    <property type="nucleotide sequence ID" value="NZ_CP015614.1"/>
</dbReference>
<evidence type="ECO:0000313" key="2">
    <source>
        <dbReference type="Proteomes" id="UP000077603"/>
    </source>
</evidence>
<reference evidence="1 2" key="1">
    <citation type="journal article" date="2014" name="Genome Announc.">
        <title>Genome Sequence of a Promising Hydrogen-Producing Facultative Anaerobic Bacterium, Brevundimonas naejangsanensis Strain B1.</title>
        <authorList>
            <person name="Su H."/>
            <person name="Zhang T."/>
            <person name="Bao M."/>
            <person name="Jiang Y."/>
            <person name="Wang Y."/>
            <person name="Tan T."/>
        </authorList>
    </citation>
    <scope>NUCLEOTIDE SEQUENCE [LARGE SCALE GENOMIC DNA]</scope>
    <source>
        <strain evidence="1 2">B1</strain>
    </source>
</reference>
<organism evidence="1 2">
    <name type="scientific">Brevundimonas naejangsanensis</name>
    <dbReference type="NCBI Taxonomy" id="588932"/>
    <lineage>
        <taxon>Bacteria</taxon>
        <taxon>Pseudomonadati</taxon>
        <taxon>Pseudomonadota</taxon>
        <taxon>Alphaproteobacteria</taxon>
        <taxon>Caulobacterales</taxon>
        <taxon>Caulobacteraceae</taxon>
        <taxon>Brevundimonas</taxon>
    </lineage>
</organism>
<evidence type="ECO:0000313" key="1">
    <source>
        <dbReference type="EMBL" id="ANF53536.1"/>
    </source>
</evidence>
<gene>
    <name evidence="1" type="ORF">DA69_01385</name>
</gene>